<accession>A0A8X9AB15</accession>
<dbReference type="GO" id="GO:0005905">
    <property type="term" value="C:clathrin-coated pit"/>
    <property type="evidence" value="ECO:0007669"/>
    <property type="project" value="TreeGrafter"/>
</dbReference>
<evidence type="ECO:0000259" key="2">
    <source>
        <dbReference type="Pfam" id="PF07651"/>
    </source>
</evidence>
<organism evidence="3">
    <name type="scientific">Salvia splendens</name>
    <name type="common">Scarlet sage</name>
    <dbReference type="NCBI Taxonomy" id="180675"/>
    <lineage>
        <taxon>Eukaryota</taxon>
        <taxon>Viridiplantae</taxon>
        <taxon>Streptophyta</taxon>
        <taxon>Embryophyta</taxon>
        <taxon>Tracheophyta</taxon>
        <taxon>Spermatophyta</taxon>
        <taxon>Magnoliopsida</taxon>
        <taxon>eudicotyledons</taxon>
        <taxon>Gunneridae</taxon>
        <taxon>Pentapetalae</taxon>
        <taxon>asterids</taxon>
        <taxon>lamiids</taxon>
        <taxon>Lamiales</taxon>
        <taxon>Lamiaceae</taxon>
        <taxon>Nepetoideae</taxon>
        <taxon>Mentheae</taxon>
        <taxon>Salviinae</taxon>
        <taxon>Salvia</taxon>
        <taxon>Salvia subgen. Calosphace</taxon>
        <taxon>core Calosphace</taxon>
    </lineage>
</organism>
<feature type="region of interest" description="Disordered" evidence="1">
    <location>
        <begin position="193"/>
        <end position="212"/>
    </location>
</feature>
<dbReference type="GO" id="GO:0072583">
    <property type="term" value="P:clathrin-dependent endocytosis"/>
    <property type="evidence" value="ECO:0007669"/>
    <property type="project" value="InterPro"/>
</dbReference>
<dbReference type="SUPFAM" id="SSF89009">
    <property type="entry name" value="GAT-like domain"/>
    <property type="match status" value="1"/>
</dbReference>
<name>A0A8X9AB15_SALSN</name>
<reference evidence="3" key="1">
    <citation type="submission" date="2018-01" db="EMBL/GenBank/DDBJ databases">
        <authorList>
            <person name="Mao J.F."/>
        </authorList>
    </citation>
    <scope>NUCLEOTIDE SEQUENCE</scope>
    <source>
        <strain evidence="3">Huo1</strain>
        <tissue evidence="3">Leaf</tissue>
    </source>
</reference>
<dbReference type="GO" id="GO:0005545">
    <property type="term" value="F:1-phosphatidylinositol binding"/>
    <property type="evidence" value="ECO:0007669"/>
    <property type="project" value="InterPro"/>
</dbReference>
<gene>
    <name evidence="3" type="ORF">SASPL_101233</name>
</gene>
<evidence type="ECO:0000313" key="3">
    <source>
        <dbReference type="EMBL" id="KAG6436337.1"/>
    </source>
</evidence>
<protein>
    <recommendedName>
        <fullName evidence="2">AP180 N-terminal homology (ANTH) domain-containing protein</fullName>
    </recommendedName>
</protein>
<dbReference type="GO" id="GO:0032050">
    <property type="term" value="F:clathrin heavy chain binding"/>
    <property type="evidence" value="ECO:0007669"/>
    <property type="project" value="TreeGrafter"/>
</dbReference>
<feature type="domain" description="AP180 N-terminal homology (ANTH)" evidence="2">
    <location>
        <begin position="139"/>
        <end position="331"/>
    </location>
</feature>
<dbReference type="AlphaFoldDB" id="A0A8X9AB15"/>
<dbReference type="InterPro" id="IPR008942">
    <property type="entry name" value="ENTH_VHS"/>
</dbReference>
<dbReference type="PANTHER" id="PTHR22951">
    <property type="entry name" value="CLATHRIN ASSEMBLY PROTEIN"/>
    <property type="match status" value="1"/>
</dbReference>
<dbReference type="InterPro" id="IPR011417">
    <property type="entry name" value="ANTH_dom"/>
</dbReference>
<dbReference type="Proteomes" id="UP000298416">
    <property type="component" value="Unassembled WGS sequence"/>
</dbReference>
<dbReference type="Gene3D" id="1.25.40.90">
    <property type="match status" value="1"/>
</dbReference>
<evidence type="ECO:0000256" key="1">
    <source>
        <dbReference type="SAM" id="MobiDB-lite"/>
    </source>
</evidence>
<dbReference type="InterPro" id="IPR014712">
    <property type="entry name" value="ANTH_dom_sf"/>
</dbReference>
<dbReference type="FunFam" id="1.20.58.150:FF:000005">
    <property type="entry name" value="putative clathrin assembly protein At2g25430"/>
    <property type="match status" value="1"/>
</dbReference>
<evidence type="ECO:0000313" key="4">
    <source>
        <dbReference type="Proteomes" id="UP000298416"/>
    </source>
</evidence>
<proteinExistence type="predicted"/>
<dbReference type="EMBL" id="PNBA02000001">
    <property type="protein sequence ID" value="KAG6436337.1"/>
    <property type="molecule type" value="Genomic_DNA"/>
</dbReference>
<reference evidence="3" key="2">
    <citation type="submission" date="2020-08" db="EMBL/GenBank/DDBJ databases">
        <title>Plant Genome Project.</title>
        <authorList>
            <person name="Zhang R.-G."/>
        </authorList>
    </citation>
    <scope>NUCLEOTIDE SEQUENCE</scope>
    <source>
        <strain evidence="3">Huo1</strain>
        <tissue evidence="3">Leaf</tissue>
    </source>
</reference>
<dbReference type="PANTHER" id="PTHR22951:SF12">
    <property type="entry name" value="OS05G0426100 PROTEIN"/>
    <property type="match status" value="1"/>
</dbReference>
<dbReference type="Gene3D" id="1.20.58.150">
    <property type="entry name" value="ANTH domain"/>
    <property type="match status" value="1"/>
</dbReference>
<dbReference type="Pfam" id="PF07651">
    <property type="entry name" value="ANTH"/>
    <property type="match status" value="1"/>
</dbReference>
<comment type="caution">
    <text evidence="3">The sequence shown here is derived from an EMBL/GenBank/DDBJ whole genome shotgun (WGS) entry which is preliminary data.</text>
</comment>
<feature type="compositionally biased region" description="Basic and acidic residues" evidence="1">
    <location>
        <begin position="193"/>
        <end position="202"/>
    </location>
</feature>
<dbReference type="GO" id="GO:0005546">
    <property type="term" value="F:phosphatidylinositol-4,5-bisphosphate binding"/>
    <property type="evidence" value="ECO:0007669"/>
    <property type="project" value="TreeGrafter"/>
</dbReference>
<dbReference type="GO" id="GO:0000149">
    <property type="term" value="F:SNARE binding"/>
    <property type="evidence" value="ECO:0007669"/>
    <property type="project" value="TreeGrafter"/>
</dbReference>
<dbReference type="GO" id="GO:0030136">
    <property type="term" value="C:clathrin-coated vesicle"/>
    <property type="evidence" value="ECO:0007669"/>
    <property type="project" value="InterPro"/>
</dbReference>
<keyword evidence="4" id="KW-1185">Reference proteome</keyword>
<dbReference type="GO" id="GO:0048268">
    <property type="term" value="P:clathrin coat assembly"/>
    <property type="evidence" value="ECO:0007669"/>
    <property type="project" value="InterPro"/>
</dbReference>
<sequence length="516" mass="57406">MDKAAPLGHVVDHVKEQRQRAKEASKISSGVPSEIDEVIVDQIEDGSEQIKSSICCDDRPELFAEIGSALKALEATIPFRLGVVSLASLELRGCVGRDDRFRIDGQLDQGVDHGLLRKCSLHSCFVLLHSCTSPQVFSTAFEQEIFFTTRRGTRFLNMCDFQDSSRKAWDYSAFVRMYALYLDEFRMQGHTERGRDRGHYKAEEEEDGGGNDVVVRATPVSEMDNDSVFRRVDHLMQLLERFLACRPTGGAKHSRIVVVALYPILKESLEIYHCKTEILGTLIERFMQLEVPDMMQVHDIFSHISKQFDELDCFYNWCKNVGIMRLPDYPNSMMNNRNAIEPKPAHTEEAWTEPQKALSSIKEETAGEVNVTPEPQQGKKTQEEGDLLNLYDDAPTPQDFGDQVALALFDGYPSTTAPVSTSPPWEAFKESESGDWETALVQSASHLSNQKRSLPQGFDPLILDGMYQYGAMTHVGASSGYYATGSASSVALGSAGRPAILALPARQSPANCGVNT</sequence>
<dbReference type="GO" id="GO:0006900">
    <property type="term" value="P:vesicle budding from membrane"/>
    <property type="evidence" value="ECO:0007669"/>
    <property type="project" value="TreeGrafter"/>
</dbReference>
<dbReference type="InterPro" id="IPR045192">
    <property type="entry name" value="AP180-like"/>
</dbReference>